<dbReference type="Pfam" id="PF08266">
    <property type="entry name" value="Cadherin_2"/>
    <property type="match status" value="1"/>
</dbReference>
<keyword evidence="8 13" id="KW-1133">Transmembrane helix</keyword>
<evidence type="ECO:0000256" key="3">
    <source>
        <dbReference type="ARBA" id="ARBA00022692"/>
    </source>
</evidence>
<accession>A0AAE0VIP3</accession>
<reference evidence="15" key="1">
    <citation type="journal article" date="2021" name="Genome Biol. Evol.">
        <title>A High-Quality Reference Genome for a Parasitic Bivalve with Doubly Uniparental Inheritance (Bivalvia: Unionida).</title>
        <authorList>
            <person name="Smith C.H."/>
        </authorList>
    </citation>
    <scope>NUCLEOTIDE SEQUENCE</scope>
    <source>
        <strain evidence="15">CHS0354</strain>
    </source>
</reference>
<evidence type="ECO:0000256" key="12">
    <source>
        <dbReference type="SAM" id="MobiDB-lite"/>
    </source>
</evidence>
<feature type="domain" description="Cadherin" evidence="14">
    <location>
        <begin position="174"/>
        <end position="261"/>
    </location>
</feature>
<gene>
    <name evidence="15" type="ORF">CHS0354_004221</name>
</gene>
<evidence type="ECO:0000313" key="15">
    <source>
        <dbReference type="EMBL" id="KAK3578312.1"/>
    </source>
</evidence>
<feature type="domain" description="Cadherin" evidence="14">
    <location>
        <begin position="379"/>
        <end position="476"/>
    </location>
</feature>
<name>A0AAE0VIP3_9BIVA</name>
<dbReference type="SMART" id="SM00112">
    <property type="entry name" value="CA"/>
    <property type="match status" value="7"/>
</dbReference>
<keyword evidence="5" id="KW-0677">Repeat</keyword>
<keyword evidence="7" id="KW-0130">Cell adhesion</keyword>
<keyword evidence="6 11" id="KW-0106">Calcium</keyword>
<reference evidence="15" key="2">
    <citation type="journal article" date="2021" name="Genome Biol. Evol.">
        <title>Developing a high-quality reference genome for a parasitic bivalve with doubly uniparental inheritance (Bivalvia: Unionida).</title>
        <authorList>
            <person name="Smith C.H."/>
        </authorList>
    </citation>
    <scope>NUCLEOTIDE SEQUENCE</scope>
    <source>
        <strain evidence="15">CHS0354</strain>
        <tissue evidence="15">Mantle</tissue>
    </source>
</reference>
<evidence type="ECO:0000256" key="10">
    <source>
        <dbReference type="ARBA" id="ARBA00023180"/>
    </source>
</evidence>
<evidence type="ECO:0000259" key="14">
    <source>
        <dbReference type="PROSITE" id="PS50268"/>
    </source>
</evidence>
<feature type="compositionally biased region" description="Polar residues" evidence="12">
    <location>
        <begin position="1084"/>
        <end position="1096"/>
    </location>
</feature>
<dbReference type="PANTHER" id="PTHR24028:SF146">
    <property type="entry name" value="CADHERIN 96CB, ISOFORM D-RELATED"/>
    <property type="match status" value="1"/>
</dbReference>
<dbReference type="InterPro" id="IPR015919">
    <property type="entry name" value="Cadherin-like_sf"/>
</dbReference>
<dbReference type="PRINTS" id="PR00205">
    <property type="entry name" value="CADHERIN"/>
</dbReference>
<organism evidence="15 16">
    <name type="scientific">Potamilus streckersoni</name>
    <dbReference type="NCBI Taxonomy" id="2493646"/>
    <lineage>
        <taxon>Eukaryota</taxon>
        <taxon>Metazoa</taxon>
        <taxon>Spiralia</taxon>
        <taxon>Lophotrochozoa</taxon>
        <taxon>Mollusca</taxon>
        <taxon>Bivalvia</taxon>
        <taxon>Autobranchia</taxon>
        <taxon>Heteroconchia</taxon>
        <taxon>Palaeoheterodonta</taxon>
        <taxon>Unionida</taxon>
        <taxon>Unionoidea</taxon>
        <taxon>Unionidae</taxon>
        <taxon>Ambleminae</taxon>
        <taxon>Lampsilini</taxon>
        <taxon>Potamilus</taxon>
    </lineage>
</organism>
<feature type="compositionally biased region" description="Low complexity" evidence="12">
    <location>
        <begin position="1273"/>
        <end position="1286"/>
    </location>
</feature>
<sequence length="1301" mass="144274">MIMARESGIVIYVTIVLVLYLIKTNAQDTTVKYTIFEEQEDAVVFIGNIANDTHLLQSIPPKDLQLFLFQILPQSNQHASLFSINETTSILSTVKKIDRESFEECQYSSMRCVISFNVIVYRYNSPSLPDIYRMILAEVIVEDINDNPPEFPISSITVQVPEEDDSFVFTINGARDKDTGIVNSYEVSGNGLFLLDVPKIHDDTRAQEPELNIKVAQTFDREKQNLYSVTIKARDGGSPERTGTLTMNIIITDINDNAPTFLQQEYNLSVPENLVLESGLLNVSATDADSGENGVVSYRFSSRTATTVSEYFEIDASLGEIKVIGEVDYEKIQEFHFYVVAYDKGNPVLTSQTKVSIYVTDVNDNSPQININLPPGGTTLSEDTAIGSYIALVEVLDSDSGENGRVTCISADPNFALELLTLKNNYKVVLFQRLDREVNPEHEVMLRCVDFGIPHRQSVASFRVKVTDVNDNFPIFTEEVFNISVEENNIIEARIGIVSAADKDENQNGLVAFSLHPETLALYSIDRDSGIIKARISFDREIQDKYIFRVIASDKGTPSLTSTGTVVVHITDQNDNDPHFIMNSTQLFVYENQPAATRVGVIQASDPDNGINGSVSLRFLYQGNISELFVFFPDSGLVKTRVPLDREVKSKYEFSVLAVDMGGRSSSAKISIFIQDLNDNDPVIEYPNDSDDSVLIPLTTKVGSVIAQILASDRDEGKNAQLHYSLNTTSNSDDIFIELDTGKLILNRSLNDADVDLDLIFQVIVTDEGYPPRNASKMCKLLVTKDEHVQAAAIGNLSQSIWIAIAVVCITVLLSVLMVTVIFKICLCDKRKAMKSRSDDRNVLDEKLSEISSTSSKDANGNDNKRLPEKYMYDRNLAMIQNNTSTSLQKEKQREKGIPYTKEQLKPLTSILKRRNSDTQNQDVDTLDSGRGGSEGDSSSFIGTVDQGPDCYTDFADKRKLQTQKSVDSGIGIIIHNPCKKSSQVDQEEGVFLKADSIKKSRKVSGVPKSTANFVHTPCRTATRKELQTLRNINEPVHTESDDNRSDVSYSQKKSVRFLDKSSLSSRDHVFSEPDHVTHKRSFDQPSLSQSWNGNSFHKDISKNPSFDKTDGKIGVPNSGDSSEGLQYRPHTVNSSNSFPTQTTNANAQTLFSLYKPNNVDGVVKSGNSGQQTYKPSYNRTVSVQNASIISGNDIFKNYGQHSRPSSVNRSVSPESRSAILELPALSQRIRHHSDGSFSAHELSYLAPLDSPTYENGQRDSLSMISGGRGDDGSSTTSGSYTLSLEESGHENEYPHKDIVV</sequence>
<keyword evidence="9 13" id="KW-0472">Membrane</keyword>
<feature type="region of interest" description="Disordered" evidence="12">
    <location>
        <begin position="1031"/>
        <end position="1051"/>
    </location>
</feature>
<dbReference type="FunFam" id="2.60.40.60:FF:000033">
    <property type="entry name" value="FAT atypical cadherin 1"/>
    <property type="match status" value="1"/>
</dbReference>
<dbReference type="EMBL" id="JAEAOA010000318">
    <property type="protein sequence ID" value="KAK3578312.1"/>
    <property type="molecule type" value="Genomic_DNA"/>
</dbReference>
<protein>
    <recommendedName>
        <fullName evidence="14">Cadherin domain-containing protein</fullName>
    </recommendedName>
</protein>
<dbReference type="Pfam" id="PF00028">
    <property type="entry name" value="Cadherin"/>
    <property type="match status" value="4"/>
</dbReference>
<feature type="region of interest" description="Disordered" evidence="12">
    <location>
        <begin position="911"/>
        <end position="945"/>
    </location>
</feature>
<feature type="region of interest" description="Disordered" evidence="12">
    <location>
        <begin position="1065"/>
        <end position="1114"/>
    </location>
</feature>
<dbReference type="GO" id="GO:0005886">
    <property type="term" value="C:plasma membrane"/>
    <property type="evidence" value="ECO:0007669"/>
    <property type="project" value="UniProtKB-SubCell"/>
</dbReference>
<dbReference type="FunFam" id="2.60.40.60:FF:000005">
    <property type="entry name" value="Protocadherin 9"/>
    <property type="match status" value="1"/>
</dbReference>
<dbReference type="InterPro" id="IPR020894">
    <property type="entry name" value="Cadherin_CS"/>
</dbReference>
<dbReference type="InterPro" id="IPR002126">
    <property type="entry name" value="Cadherin-like_dom"/>
</dbReference>
<feature type="domain" description="Cadherin" evidence="14">
    <location>
        <begin position="27"/>
        <end position="151"/>
    </location>
</feature>
<evidence type="ECO:0000256" key="13">
    <source>
        <dbReference type="SAM" id="Phobius"/>
    </source>
</evidence>
<reference evidence="15" key="3">
    <citation type="submission" date="2023-05" db="EMBL/GenBank/DDBJ databases">
        <authorList>
            <person name="Smith C.H."/>
        </authorList>
    </citation>
    <scope>NUCLEOTIDE SEQUENCE</scope>
    <source>
        <strain evidence="15">CHS0354</strain>
        <tissue evidence="15">Mantle</tissue>
    </source>
</reference>
<keyword evidence="4" id="KW-0732">Signal</keyword>
<feature type="compositionally biased region" description="Basic and acidic residues" evidence="12">
    <location>
        <begin position="1287"/>
        <end position="1301"/>
    </location>
</feature>
<keyword evidence="16" id="KW-1185">Reference proteome</keyword>
<evidence type="ECO:0000256" key="11">
    <source>
        <dbReference type="PROSITE-ProRule" id="PRU00043"/>
    </source>
</evidence>
<dbReference type="InterPro" id="IPR013164">
    <property type="entry name" value="Cadherin_N"/>
</dbReference>
<feature type="compositionally biased region" description="Basic and acidic residues" evidence="12">
    <location>
        <begin position="1037"/>
        <end position="1046"/>
    </location>
</feature>
<dbReference type="GO" id="GO:0005509">
    <property type="term" value="F:calcium ion binding"/>
    <property type="evidence" value="ECO:0007669"/>
    <property type="project" value="UniProtKB-UniRule"/>
</dbReference>
<keyword evidence="3 13" id="KW-0812">Transmembrane</keyword>
<feature type="domain" description="Cadherin" evidence="14">
    <location>
        <begin position="477"/>
        <end position="580"/>
    </location>
</feature>
<keyword evidence="2" id="KW-1003">Cell membrane</keyword>
<dbReference type="FunFam" id="2.60.40.60:FF:000002">
    <property type="entry name" value="Protocadherin alpha 2"/>
    <property type="match status" value="1"/>
</dbReference>
<evidence type="ECO:0000256" key="1">
    <source>
        <dbReference type="ARBA" id="ARBA00004251"/>
    </source>
</evidence>
<evidence type="ECO:0000313" key="16">
    <source>
        <dbReference type="Proteomes" id="UP001195483"/>
    </source>
</evidence>
<evidence type="ECO:0000256" key="9">
    <source>
        <dbReference type="ARBA" id="ARBA00023136"/>
    </source>
</evidence>
<comment type="caution">
    <text evidence="15">The sequence shown here is derived from an EMBL/GenBank/DDBJ whole genome shotgun (WGS) entry which is preliminary data.</text>
</comment>
<evidence type="ECO:0000256" key="6">
    <source>
        <dbReference type="ARBA" id="ARBA00022837"/>
    </source>
</evidence>
<dbReference type="Gene3D" id="2.60.40.60">
    <property type="entry name" value="Cadherins"/>
    <property type="match status" value="7"/>
</dbReference>
<dbReference type="PROSITE" id="PS50268">
    <property type="entry name" value="CADHERIN_2"/>
    <property type="match status" value="7"/>
</dbReference>
<evidence type="ECO:0000256" key="5">
    <source>
        <dbReference type="ARBA" id="ARBA00022737"/>
    </source>
</evidence>
<feature type="compositionally biased region" description="Basic and acidic residues" evidence="12">
    <location>
        <begin position="1097"/>
        <end position="1112"/>
    </location>
</feature>
<evidence type="ECO:0000256" key="4">
    <source>
        <dbReference type="ARBA" id="ARBA00022729"/>
    </source>
</evidence>
<proteinExistence type="predicted"/>
<dbReference type="SUPFAM" id="SSF49313">
    <property type="entry name" value="Cadherin-like"/>
    <property type="match status" value="7"/>
</dbReference>
<evidence type="ECO:0000256" key="7">
    <source>
        <dbReference type="ARBA" id="ARBA00022889"/>
    </source>
</evidence>
<dbReference type="GO" id="GO:0007156">
    <property type="term" value="P:homophilic cell adhesion via plasma membrane adhesion molecules"/>
    <property type="evidence" value="ECO:0007669"/>
    <property type="project" value="InterPro"/>
</dbReference>
<evidence type="ECO:0000256" key="2">
    <source>
        <dbReference type="ARBA" id="ARBA00022475"/>
    </source>
</evidence>
<dbReference type="CDD" id="cd11304">
    <property type="entry name" value="Cadherin_repeat"/>
    <property type="match status" value="7"/>
</dbReference>
<dbReference type="PROSITE" id="PS00232">
    <property type="entry name" value="CADHERIN_1"/>
    <property type="match status" value="4"/>
</dbReference>
<dbReference type="InterPro" id="IPR050174">
    <property type="entry name" value="Protocadherin/Cadherin-CA"/>
</dbReference>
<evidence type="ECO:0000256" key="8">
    <source>
        <dbReference type="ARBA" id="ARBA00022989"/>
    </source>
</evidence>
<feature type="transmembrane region" description="Helical" evidence="13">
    <location>
        <begin position="801"/>
        <end position="827"/>
    </location>
</feature>
<dbReference type="Proteomes" id="UP001195483">
    <property type="component" value="Unassembled WGS sequence"/>
</dbReference>
<feature type="compositionally biased region" description="Polar residues" evidence="12">
    <location>
        <begin position="1253"/>
        <end position="1264"/>
    </location>
</feature>
<feature type="domain" description="Cadherin" evidence="14">
    <location>
        <begin position="581"/>
        <end position="684"/>
    </location>
</feature>
<feature type="domain" description="Cadherin" evidence="14">
    <location>
        <begin position="688"/>
        <end position="794"/>
    </location>
</feature>
<feature type="domain" description="Cadherin" evidence="14">
    <location>
        <begin position="262"/>
        <end position="369"/>
    </location>
</feature>
<dbReference type="PANTHER" id="PTHR24028">
    <property type="entry name" value="CADHERIN-87A"/>
    <property type="match status" value="1"/>
</dbReference>
<comment type="subcellular location">
    <subcellularLocation>
        <location evidence="1">Cell membrane</location>
        <topology evidence="1">Single-pass type I membrane protein</topology>
    </subcellularLocation>
</comment>
<keyword evidence="10" id="KW-0325">Glycoprotein</keyword>
<feature type="region of interest" description="Disordered" evidence="12">
    <location>
        <begin position="1251"/>
        <end position="1301"/>
    </location>
</feature>
<feature type="compositionally biased region" description="Basic and acidic residues" evidence="12">
    <location>
        <begin position="1066"/>
        <end position="1083"/>
    </location>
</feature>